<evidence type="ECO:0000313" key="3">
    <source>
        <dbReference type="Proteomes" id="UP000479335"/>
    </source>
</evidence>
<name>A0A6L8KFP1_9BURK</name>
<dbReference type="AlphaFoldDB" id="A0A6L8KFP1"/>
<keyword evidence="1" id="KW-0812">Transmembrane</keyword>
<gene>
    <name evidence="2" type="ORF">GTP46_24735</name>
</gene>
<protein>
    <submittedName>
        <fullName evidence="2">Uncharacterized protein</fullName>
    </submittedName>
</protein>
<comment type="caution">
    <text evidence="2">The sequence shown here is derived from an EMBL/GenBank/DDBJ whole genome shotgun (WGS) entry which is preliminary data.</text>
</comment>
<feature type="transmembrane region" description="Helical" evidence="1">
    <location>
        <begin position="28"/>
        <end position="46"/>
    </location>
</feature>
<organism evidence="2 3">
    <name type="scientific">Duganella flavida</name>
    <dbReference type="NCBI Taxonomy" id="2692175"/>
    <lineage>
        <taxon>Bacteria</taxon>
        <taxon>Pseudomonadati</taxon>
        <taxon>Pseudomonadota</taxon>
        <taxon>Betaproteobacteria</taxon>
        <taxon>Burkholderiales</taxon>
        <taxon>Oxalobacteraceae</taxon>
        <taxon>Telluria group</taxon>
        <taxon>Duganella</taxon>
    </lineage>
</organism>
<evidence type="ECO:0000256" key="1">
    <source>
        <dbReference type="SAM" id="Phobius"/>
    </source>
</evidence>
<dbReference type="Proteomes" id="UP000479335">
    <property type="component" value="Unassembled WGS sequence"/>
</dbReference>
<proteinExistence type="predicted"/>
<keyword evidence="1" id="KW-1133">Transmembrane helix</keyword>
<evidence type="ECO:0000313" key="2">
    <source>
        <dbReference type="EMBL" id="MYM25840.1"/>
    </source>
</evidence>
<keyword evidence="3" id="KW-1185">Reference proteome</keyword>
<reference evidence="2 3" key="1">
    <citation type="submission" date="2019-12" db="EMBL/GenBank/DDBJ databases">
        <title>Novel species isolated from a subtropical stream in China.</title>
        <authorList>
            <person name="Lu H."/>
        </authorList>
    </citation>
    <scope>NUCLEOTIDE SEQUENCE [LARGE SCALE GENOMIC DNA]</scope>
    <source>
        <strain evidence="2 3">FT135W</strain>
    </source>
</reference>
<dbReference type="EMBL" id="WWCN01000019">
    <property type="protein sequence ID" value="MYM25840.1"/>
    <property type="molecule type" value="Genomic_DNA"/>
</dbReference>
<dbReference type="RefSeq" id="WP_161009284.1">
    <property type="nucleotide sequence ID" value="NZ_WWCN01000019.1"/>
</dbReference>
<accession>A0A6L8KFP1</accession>
<sequence>MKDQLALLLCGCISAALAWASWHWWSDYISFAVLVILLLAYAVDNFKLRKQVRNLLAERERHLRER</sequence>
<keyword evidence="1" id="KW-0472">Membrane</keyword>